<proteinExistence type="predicted"/>
<keyword evidence="4" id="KW-1185">Reference proteome</keyword>
<evidence type="ECO:0008006" key="5">
    <source>
        <dbReference type="Google" id="ProtNLM"/>
    </source>
</evidence>
<dbReference type="PROSITE" id="PS51257">
    <property type="entry name" value="PROKAR_LIPOPROTEIN"/>
    <property type="match status" value="1"/>
</dbReference>
<reference evidence="3 4" key="1">
    <citation type="submission" date="2020-11" db="EMBL/GenBank/DDBJ databases">
        <authorList>
            <person name="Kim M.K."/>
        </authorList>
    </citation>
    <scope>NUCLEOTIDE SEQUENCE [LARGE SCALE GENOMIC DNA]</scope>
    <source>
        <strain evidence="3 4">BT662</strain>
    </source>
</reference>
<evidence type="ECO:0000313" key="4">
    <source>
        <dbReference type="Proteomes" id="UP000618931"/>
    </source>
</evidence>
<dbReference type="EMBL" id="JADQDM010000007">
    <property type="protein sequence ID" value="MBF9222281.1"/>
    <property type="molecule type" value="Genomic_DNA"/>
</dbReference>
<sequence>MKLFSRTIFLLVLGLATACEAQPTKSTPPAKAPAAAPAARRAAAPAAPKTPAYEVHGVLDPGLNNMVAFAFKAPWAWKIQQSFTRLWNGSAPVNQVYFRLTSPDGREMFESLPSSIYHFNDGPTSRSLRQTSLSMGLQQPSNPGEAAPVPPLAYIKQALLPQLAQRGLQFRPTGEHAEPPKATGPGKSTAGAYVDGVLPSGQKARVACGISYSTTNMNGETYTTWEVSPTVTLSARDLAACYAYTKLALNSIVLNPAWLQQTAQLARNGYRANDEITRRTAEQNRDYRENQRRVNDEVTRDRNRSTDQRNEAFRDALGNEGKFDDPTTGQRTQTTDQYAHVYKDRQGNVYGSHTPLDAGRLDWQELQRVETRNY</sequence>
<gene>
    <name evidence="3" type="ORF">I2H31_14325</name>
</gene>
<accession>A0ABS0I5M9</accession>
<evidence type="ECO:0000256" key="1">
    <source>
        <dbReference type="SAM" id="MobiDB-lite"/>
    </source>
</evidence>
<feature type="compositionally biased region" description="Basic and acidic residues" evidence="1">
    <location>
        <begin position="276"/>
        <end position="314"/>
    </location>
</feature>
<dbReference type="RefSeq" id="WP_196293732.1">
    <property type="nucleotide sequence ID" value="NZ_JADQDM010000007.1"/>
</dbReference>
<evidence type="ECO:0000256" key="2">
    <source>
        <dbReference type="SAM" id="SignalP"/>
    </source>
</evidence>
<comment type="caution">
    <text evidence="3">The sequence shown here is derived from an EMBL/GenBank/DDBJ whole genome shotgun (WGS) entry which is preliminary data.</text>
</comment>
<feature type="chain" id="PRO_5046974780" description="Lipoprotein" evidence="2">
    <location>
        <begin position="22"/>
        <end position="374"/>
    </location>
</feature>
<organism evidence="3 4">
    <name type="scientific">Hymenobacter ruricola</name>
    <dbReference type="NCBI Taxonomy" id="2791023"/>
    <lineage>
        <taxon>Bacteria</taxon>
        <taxon>Pseudomonadati</taxon>
        <taxon>Bacteroidota</taxon>
        <taxon>Cytophagia</taxon>
        <taxon>Cytophagales</taxon>
        <taxon>Hymenobacteraceae</taxon>
        <taxon>Hymenobacter</taxon>
    </lineage>
</organism>
<evidence type="ECO:0000313" key="3">
    <source>
        <dbReference type="EMBL" id="MBF9222281.1"/>
    </source>
</evidence>
<feature type="region of interest" description="Disordered" evidence="1">
    <location>
        <begin position="276"/>
        <end position="334"/>
    </location>
</feature>
<feature type="region of interest" description="Disordered" evidence="1">
    <location>
        <begin position="22"/>
        <end position="43"/>
    </location>
</feature>
<keyword evidence="2" id="KW-0732">Signal</keyword>
<feature type="signal peptide" evidence="2">
    <location>
        <begin position="1"/>
        <end position="21"/>
    </location>
</feature>
<dbReference type="Proteomes" id="UP000618931">
    <property type="component" value="Unassembled WGS sequence"/>
</dbReference>
<name>A0ABS0I5M9_9BACT</name>
<feature type="compositionally biased region" description="Low complexity" evidence="1">
    <location>
        <begin position="27"/>
        <end position="43"/>
    </location>
</feature>
<protein>
    <recommendedName>
        <fullName evidence="5">Lipoprotein</fullName>
    </recommendedName>
</protein>